<dbReference type="CDD" id="cd22054">
    <property type="entry name" value="NAC_NACA"/>
    <property type="match status" value="1"/>
</dbReference>
<dbReference type="InterPro" id="IPR038187">
    <property type="entry name" value="NAC_A/B_dom_sf"/>
</dbReference>
<dbReference type="GO" id="GO:0005854">
    <property type="term" value="C:nascent polypeptide-associated complex"/>
    <property type="evidence" value="ECO:0007669"/>
    <property type="project" value="InterPro"/>
</dbReference>
<dbReference type="InterPro" id="IPR044034">
    <property type="entry name" value="NAC-like_UBA"/>
</dbReference>
<dbReference type="SMART" id="SM01407">
    <property type="entry name" value="NAC"/>
    <property type="match status" value="1"/>
</dbReference>
<name>A0A401NWL0_SCYTO</name>
<comment type="caution">
    <text evidence="3">The sequence shown here is derived from an EMBL/GenBank/DDBJ whole genome shotgun (WGS) entry which is preliminary data.</text>
</comment>
<feature type="region of interest" description="Disordered" evidence="1">
    <location>
        <begin position="2897"/>
        <end position="2951"/>
    </location>
</feature>
<dbReference type="Gene3D" id="1.10.8.10">
    <property type="entry name" value="DNA helicase RuvA subunit, C-terminal domain"/>
    <property type="match status" value="1"/>
</dbReference>
<feature type="region of interest" description="Disordered" evidence="1">
    <location>
        <begin position="1659"/>
        <end position="1678"/>
    </location>
</feature>
<feature type="region of interest" description="Disordered" evidence="1">
    <location>
        <begin position="569"/>
        <end position="605"/>
    </location>
</feature>
<dbReference type="Proteomes" id="UP000288216">
    <property type="component" value="Unassembled WGS sequence"/>
</dbReference>
<protein>
    <recommendedName>
        <fullName evidence="2">NAC-A/B domain-containing protein</fullName>
    </recommendedName>
</protein>
<dbReference type="EMBL" id="BFAA01001426">
    <property type="protein sequence ID" value="GCB65259.1"/>
    <property type="molecule type" value="Genomic_DNA"/>
</dbReference>
<dbReference type="OrthoDB" id="3169036at2759"/>
<feature type="region of interest" description="Disordered" evidence="1">
    <location>
        <begin position="2568"/>
        <end position="2587"/>
    </location>
</feature>
<feature type="region of interest" description="Disordered" evidence="1">
    <location>
        <begin position="368"/>
        <end position="404"/>
    </location>
</feature>
<feature type="region of interest" description="Disordered" evidence="1">
    <location>
        <begin position="1452"/>
        <end position="1477"/>
    </location>
</feature>
<feature type="compositionally biased region" description="Polar residues" evidence="1">
    <location>
        <begin position="886"/>
        <end position="895"/>
    </location>
</feature>
<feature type="region of interest" description="Disordered" evidence="1">
    <location>
        <begin position="1252"/>
        <end position="1291"/>
    </location>
</feature>
<evidence type="ECO:0000256" key="1">
    <source>
        <dbReference type="SAM" id="MobiDB-lite"/>
    </source>
</evidence>
<dbReference type="Pfam" id="PF01849">
    <property type="entry name" value="NAC"/>
    <property type="match status" value="1"/>
</dbReference>
<organism evidence="3 4">
    <name type="scientific">Scyliorhinus torazame</name>
    <name type="common">Cloudy catshark</name>
    <name type="synonym">Catulus torazame</name>
    <dbReference type="NCBI Taxonomy" id="75743"/>
    <lineage>
        <taxon>Eukaryota</taxon>
        <taxon>Metazoa</taxon>
        <taxon>Chordata</taxon>
        <taxon>Craniata</taxon>
        <taxon>Vertebrata</taxon>
        <taxon>Chondrichthyes</taxon>
        <taxon>Elasmobranchii</taxon>
        <taxon>Galeomorphii</taxon>
        <taxon>Galeoidea</taxon>
        <taxon>Carcharhiniformes</taxon>
        <taxon>Scyliorhinidae</taxon>
        <taxon>Scyliorhinus</taxon>
    </lineage>
</organism>
<feature type="compositionally biased region" description="Polar residues" evidence="1">
    <location>
        <begin position="1113"/>
        <end position="1125"/>
    </location>
</feature>
<feature type="region of interest" description="Disordered" evidence="1">
    <location>
        <begin position="1031"/>
        <end position="1050"/>
    </location>
</feature>
<dbReference type="Pfam" id="PF19026">
    <property type="entry name" value="UBA_HYPK"/>
    <property type="match status" value="1"/>
</dbReference>
<evidence type="ECO:0000313" key="4">
    <source>
        <dbReference type="Proteomes" id="UP000288216"/>
    </source>
</evidence>
<dbReference type="PROSITE" id="PS51151">
    <property type="entry name" value="NAC_AB"/>
    <property type="match status" value="1"/>
</dbReference>
<dbReference type="PANTHER" id="PTHR21713">
    <property type="entry name" value="NASCENT POLYPEPTIDE ASSOCIATED COMPLEX ALPHA SUBUNIT-RELATED"/>
    <property type="match status" value="1"/>
</dbReference>
<dbReference type="InterPro" id="IPR041907">
    <property type="entry name" value="NACAD_UBA"/>
</dbReference>
<feature type="compositionally biased region" description="Basic and acidic residues" evidence="1">
    <location>
        <begin position="1766"/>
        <end position="1775"/>
    </location>
</feature>
<feature type="region of interest" description="Disordered" evidence="1">
    <location>
        <begin position="284"/>
        <end position="304"/>
    </location>
</feature>
<feature type="region of interest" description="Disordered" evidence="1">
    <location>
        <begin position="1"/>
        <end position="88"/>
    </location>
</feature>
<evidence type="ECO:0000259" key="2">
    <source>
        <dbReference type="PROSITE" id="PS51151"/>
    </source>
</evidence>
<feature type="compositionally biased region" description="Polar residues" evidence="1">
    <location>
        <begin position="2930"/>
        <end position="2940"/>
    </location>
</feature>
<dbReference type="OMA" id="MEVSACY"/>
<dbReference type="FunFam" id="2.20.70.30:FF:000002">
    <property type="entry name" value="Nascent polypeptide-associated complex (NAC), alpha subunit"/>
    <property type="match status" value="1"/>
</dbReference>
<feature type="region of interest" description="Disordered" evidence="1">
    <location>
        <begin position="981"/>
        <end position="1006"/>
    </location>
</feature>
<feature type="domain" description="NAC-A/B" evidence="2">
    <location>
        <begin position="2984"/>
        <end position="3049"/>
    </location>
</feature>
<feature type="compositionally biased region" description="Polar residues" evidence="1">
    <location>
        <begin position="395"/>
        <end position="404"/>
    </location>
</feature>
<feature type="compositionally biased region" description="Basic and acidic residues" evidence="1">
    <location>
        <begin position="574"/>
        <end position="592"/>
    </location>
</feature>
<feature type="region of interest" description="Disordered" evidence="1">
    <location>
        <begin position="153"/>
        <end position="182"/>
    </location>
</feature>
<feature type="compositionally biased region" description="Acidic residues" evidence="1">
    <location>
        <begin position="2941"/>
        <end position="2951"/>
    </location>
</feature>
<keyword evidence="4" id="KW-1185">Reference proteome</keyword>
<proteinExistence type="predicted"/>
<feature type="region of interest" description="Disordered" evidence="1">
    <location>
        <begin position="2974"/>
        <end position="2995"/>
    </location>
</feature>
<feature type="compositionally biased region" description="Low complexity" evidence="1">
    <location>
        <begin position="1669"/>
        <end position="1678"/>
    </location>
</feature>
<dbReference type="InterPro" id="IPR002715">
    <property type="entry name" value="Nas_poly-pep-assoc_cplx_dom"/>
</dbReference>
<sequence length="3204" mass="348416">MQLRGGSAWFTGIEQSELPTDGPASDRGRDVAGTLGEKGPADEGTRPQPEGASCDTDVGNSYPESPSAACCTKESLSESESQVAQHKLDVDRERADVFALGSADSTADVPDSGISKMEIPAKNRHLLDGPPATVVDATQDSLEVSASLSLEESEVSSFSTTDTISREEPDGDMQLTDTKADKKAEMTDVERQGDQDLADLETDTSVQLTFIEKDTPCVEKDLDSFKAGNVKPIPLAETLCSAGLPPNVMSSNIKTSLTLELQTISATEAVQPVLIDPLHSLTDKSRAETAKTEPSQTQDQVTTIGHTDIPLYYSEPTKELLEYPTAVEHMCDPDIFFTAPSSPVKTACNAQKYFSYSKISLHEEPIETLESEGSEGIYSPPTSPSGSYRTAEGGSWTSGTPNTSPSCSPNLLAEVETMEVSACYVESLSAFAEELNEDQSEQVLPLAAAPYGIIDEETWTSIEESTEGCLTETQDNLAPLAFDNEKLETSEEDDDEVGQEYTNLKVQDISSVGSRLVEGNDMNQQSYTTDCDINQELRNPQTTWQNATTEDKYCTITLDRKHEDVFSTHPISIPRDDENSKSKHSRESRCSNHGESSYESAEAGPKERVLTFCNENDPIGLGMPILSTEVGESTGHHVAEPFQEPIEEESTMPMESHDNITCYESKHSLTSEFEYLLKGDVSTNHGSNIMGDSTIYAIGNYLLTAETVKDQHAYSKHCDEYTNYAPLASSEELVEDYADAFNEERGMEIKTEMGPDVKFESSISSQPHLQLDESCKEISNALVSFDYDRSFGVEGELERSVPLASEIYIPISQPSSGMYSSIQVDCSSDVSDMASSSEMGTSVLLQSPDKIADTGFGNERMVPAALLSFRGSIIFEAESIEVTSLSTVPPTATEQENVDDGDANDGEHVDDNCDVADDDEDSSVSFLYSLSETSITAGIDESFAFQDTTSESSASASLEGEDERIATEHYVLFSGVTEVQIEGPKDESIDSGSDSEMEMSSSVSSSDSGACEAYCATTMTCSITSLQAEKSNFVDDEEEPPSAEMETQKNWGKEPAYTAIDSKGKTQLLVEVTQQQASACITAPQEATVQTDTLPDDECIPQLSPSVPDEHQQTSLVGSTKDSPGSISEMMLEIDENEPCSVDSDSEDLSSGLSAFEEMTRELAPCEMHSPELESLPTFGQVQSDICDETMTTKELPPTESNSSLAFQLENAHPTKDVNRNELDFELASNLPEGMNKFDDYCYQIAGAWSKDGERKGPSSEMPLNLPVDLGSDPDVPNISSSESNSESNNSVLLSQQSCDAGQYASGKATDSTNVSDHVGEDLVLACEKTDNPCTCVDLTLEDTEKSPCISPFQSDSANINTTGSFVFGSQIVDIHGDDLRSLTPCSNLAPSEDNIVKEHWDSFYTQEFQEVLPSGPAVGYKNVIALGFRDMPLPDHGTSIESLDENIEANEDESLSLSGTEHSKTSTGLNNLSDLTSPEQVVGAPKRNLEEINLAKQHNEPLNIEQEIMNIVPVNTSMKAVSPCEELQVFTGNSIPVSLRSCSSSETEDYDMSSESDLSEHMAPVNDPELTNAFEISKPTCETDRSLLQVSAQQDVASLDDTVRDRPSGSSPQLISRTESSYSEPLLDKPNQEFESQQIEGGTRDRVDPIAIQDHLKVGPEVSVDQTNLSGSQLSSNSFSRNEELQCTISLSQECFDAMRFLAARTENAVSQLKVLDSISEAGTSSLTHSEVQLEEDDDQNEPSGTLTEDADWKVESSDTLQDNDAGKLKDLDTTQKGSTGQAEPLDSLPDNESNQLDLLKLSPRNIDKFLNQRPEEGSNQLKLSCGKSEDYSVCSRVVDTIFRDDCRKLEASNALLEDHSFKSEILDTVVEDFGGQLELANIHPDYVSKLGNDNSQVNISPTLPENDACKSTVLDFAAAYVGDQVEVSNVLAEDSSFKTNTINTMAEGASEGGDVDQSAILGITTECTFPALVAMDNLQGDYDDQLKLSNSQPGDNADQLEVAKTMLEDGSRVDISDTLQDGHVCKSEATDMKIGQVSEQAGLLSIDKLEVLDTMHDGTVEVILPEDNDYKAAVVDMAVGSDRPVEHYHILPGEKTDEIEDVDALPMEDVSHGIVRSILLDDDTSKLEDVDTLPIVEDSQMKIDDIPSRDIACKSEFNDTVIYQDKLIDESQISDAAECSDILLKKPTWTPEISGDDGSQLEKFGSLLQHDSSEFSDILPRAEACKSEVIDTQGDGKDQTAISDVLFSETPYDLEIIDITSEEDCDDLIDDDYEDDKFTDVSQSSDTGILNMSLPQNFTGEVEFTNSSSEGNVCKLEIVDSMLRDSASDNAVNDSQVTDSMKLNIIDLTLGNNMNTIVNLDKSQGDNDGQISYFSLPPGGDALTLGAEITSANDGGKMELPDTPLREDASQLKIVNLASGVEGGQANISNIPQASNADGLNLDSVTSINSCHSELSEMSPGQSIGPKEDLSFEQIKNNNQTELPNPALTVSDHKEEICGTASKSLYCNPEISDSARGLNSSTLVLSQSAQRLTSECLTASRSSSDISEFFEQETTADHIMTTGDTQQNKTFVTPDGSDFEKGNAGNRRNYVSVEKPNSEVEEVSEIMPLSNVSEFAPEAELEISNNVPDNSTSGGSRSEGVEICGHPVCSSELVWIASSSPSVCQIAQHNIQDCKADEVTLKCMVVQGEMSMKAPTELGKVGKGPPSHRLDSCQLHESEGLNWPCTHIIPGLEIDSYCSPDINQTVPDAFVVPPNSEQLYSNKKDNRASLETSSQDEKALCLVGSDGEENVDIYQHASLDDQETCSMHAALAASPRGGNKSHEEFKLSEAMDMDKKSTALQISAQLEQCRRIEHPHSARAEARSLDIETDRRIHHAFSPSDSSSSSENELPFTIPLRDARSRIAPQEDSSKIESNESQISVRQRIHETTSVNKGSCNESDSDDSVPELEEPEIPVPIAGQEQSQLAQAVGIGDEPVSKAKQSRSEKKARKAMSKLGLRQVHGVTRITIRKSKNILFVITKPDVFKSPVSDIYIVFGEAKIEDLSQQAHKAAAEKFKVPIEHATLVPETTPTLTIKEESEEEELDETGLEARDIELVMAQANVSRGKAVRALRHNKNDIVNAIMELTITKPELLPAVVNNLRSTLEQAVCTTQSEEHNDKSETKEDYLFIEEYYSDMAEFVGHDDHSISNMVEKLNTNLLLVD</sequence>
<dbReference type="InterPro" id="IPR016641">
    <property type="entry name" value="EGD2/NACA0like"/>
</dbReference>
<feature type="compositionally biased region" description="Low complexity" evidence="1">
    <location>
        <begin position="1280"/>
        <end position="1291"/>
    </location>
</feature>
<dbReference type="CDD" id="cd14416">
    <property type="entry name" value="UBA_NACAD"/>
    <property type="match status" value="1"/>
</dbReference>
<feature type="compositionally biased region" description="Polar residues" evidence="1">
    <location>
        <begin position="292"/>
        <end position="304"/>
    </location>
</feature>
<accession>A0A401NWL0</accession>
<feature type="region of interest" description="Disordered" evidence="1">
    <location>
        <begin position="2850"/>
        <end position="2869"/>
    </location>
</feature>
<feature type="compositionally biased region" description="Low complexity" evidence="1">
    <location>
        <begin position="990"/>
        <end position="1006"/>
    </location>
</feature>
<gene>
    <name evidence="3" type="ORF">scyTo_0004747</name>
</gene>
<dbReference type="FunFam" id="1.10.8.10:FF:000006">
    <property type="entry name" value="Putative nascent polypeptide-associated complex subunit alpha"/>
    <property type="match status" value="1"/>
</dbReference>
<feature type="compositionally biased region" description="Polar residues" evidence="1">
    <location>
        <begin position="1456"/>
        <end position="1477"/>
    </location>
</feature>
<feature type="region of interest" description="Disordered" evidence="1">
    <location>
        <begin position="1726"/>
        <end position="1795"/>
    </location>
</feature>
<dbReference type="Gene3D" id="2.20.70.30">
    <property type="entry name" value="Nascent polypeptide-associated complex domain"/>
    <property type="match status" value="1"/>
</dbReference>
<feature type="region of interest" description="Disordered" evidence="1">
    <location>
        <begin position="1599"/>
        <end position="1647"/>
    </location>
</feature>
<feature type="region of interest" description="Disordered" evidence="1">
    <location>
        <begin position="886"/>
        <end position="917"/>
    </location>
</feature>
<dbReference type="STRING" id="75743.A0A401NWL0"/>
<reference evidence="3 4" key="1">
    <citation type="journal article" date="2018" name="Nat. Ecol. Evol.">
        <title>Shark genomes provide insights into elasmobranch evolution and the origin of vertebrates.</title>
        <authorList>
            <person name="Hara Y"/>
            <person name="Yamaguchi K"/>
            <person name="Onimaru K"/>
            <person name="Kadota M"/>
            <person name="Koyanagi M"/>
            <person name="Keeley SD"/>
            <person name="Tatsumi K"/>
            <person name="Tanaka K"/>
            <person name="Motone F"/>
            <person name="Kageyama Y"/>
            <person name="Nozu R"/>
            <person name="Adachi N"/>
            <person name="Nishimura O"/>
            <person name="Nakagawa R"/>
            <person name="Tanegashima C"/>
            <person name="Kiyatake I"/>
            <person name="Matsumoto R"/>
            <person name="Murakumo K"/>
            <person name="Nishida K"/>
            <person name="Terakita A"/>
            <person name="Kuratani S"/>
            <person name="Sato K"/>
            <person name="Hyodo S Kuraku.S."/>
        </authorList>
    </citation>
    <scope>NUCLEOTIDE SEQUENCE [LARGE SCALE GENOMIC DNA]</scope>
</reference>
<evidence type="ECO:0000313" key="3">
    <source>
        <dbReference type="EMBL" id="GCB65259.1"/>
    </source>
</evidence>
<feature type="region of interest" description="Disordered" evidence="1">
    <location>
        <begin position="1105"/>
        <end position="1125"/>
    </location>
</feature>
<feature type="compositionally biased region" description="Polar residues" evidence="1">
    <location>
        <begin position="1609"/>
        <end position="1624"/>
    </location>
</feature>